<keyword evidence="9 13" id="KW-1133">Transmembrane helix</keyword>
<evidence type="ECO:0000256" key="3">
    <source>
        <dbReference type="ARBA" id="ARBA00022475"/>
    </source>
</evidence>
<keyword evidence="3 13" id="KW-1003">Cell membrane</keyword>
<keyword evidence="5 13" id="KW-0479">Metal-binding</keyword>
<dbReference type="InterPro" id="IPR036412">
    <property type="entry name" value="HAD-like_sf"/>
</dbReference>
<reference evidence="15 16" key="1">
    <citation type="submission" date="2019-05" db="EMBL/GenBank/DDBJ databases">
        <title>The Complete Genome Sequence of the n-alkane-degrading Desulfoglaeba alkanexedens ALDC reveals multiple alkylsuccinate synthase gene clusters.</title>
        <authorList>
            <person name="Callaghan A.V."/>
            <person name="Davidova I.A."/>
            <person name="Duncan K.E."/>
            <person name="Morris B."/>
            <person name="McInerney M.J."/>
        </authorList>
    </citation>
    <scope>NUCLEOTIDE SEQUENCE [LARGE SCALE GENOMIC DNA]</scope>
    <source>
        <strain evidence="15 16">ALDC</strain>
    </source>
</reference>
<dbReference type="GO" id="GO:0005886">
    <property type="term" value="C:plasma membrane"/>
    <property type="evidence" value="ECO:0007669"/>
    <property type="project" value="UniProtKB-SubCell"/>
</dbReference>
<evidence type="ECO:0000256" key="9">
    <source>
        <dbReference type="ARBA" id="ARBA00022989"/>
    </source>
</evidence>
<dbReference type="PROSITE" id="PS00154">
    <property type="entry name" value="ATPASE_E1_E2"/>
    <property type="match status" value="1"/>
</dbReference>
<dbReference type="NCBIfam" id="TIGR01525">
    <property type="entry name" value="ATPase-IB_hvy"/>
    <property type="match status" value="1"/>
</dbReference>
<keyword evidence="8" id="KW-1278">Translocase</keyword>
<dbReference type="PRINTS" id="PR00119">
    <property type="entry name" value="CATATPASE"/>
</dbReference>
<dbReference type="Gene3D" id="3.40.50.1000">
    <property type="entry name" value="HAD superfamily/HAD-like"/>
    <property type="match status" value="1"/>
</dbReference>
<evidence type="ECO:0000256" key="1">
    <source>
        <dbReference type="ARBA" id="ARBA00004651"/>
    </source>
</evidence>
<dbReference type="InterPro" id="IPR059000">
    <property type="entry name" value="ATPase_P-type_domA"/>
</dbReference>
<evidence type="ECO:0000256" key="12">
    <source>
        <dbReference type="ARBA" id="ARBA00047308"/>
    </source>
</evidence>
<dbReference type="InterPro" id="IPR008250">
    <property type="entry name" value="ATPase_P-typ_transduc_dom_A_sf"/>
</dbReference>
<evidence type="ECO:0000256" key="6">
    <source>
        <dbReference type="ARBA" id="ARBA00022741"/>
    </source>
</evidence>
<dbReference type="SFLD" id="SFLDG00002">
    <property type="entry name" value="C1.7:_P-type_atpase_like"/>
    <property type="match status" value="1"/>
</dbReference>
<dbReference type="NCBIfam" id="TIGR01494">
    <property type="entry name" value="ATPase_P-type"/>
    <property type="match status" value="1"/>
</dbReference>
<dbReference type="EMBL" id="CP040098">
    <property type="protein sequence ID" value="QCQ22592.1"/>
    <property type="molecule type" value="Genomic_DNA"/>
</dbReference>
<comment type="catalytic activity">
    <reaction evidence="12">
        <text>Zn(2+)(in) + ATP + H2O = Zn(2+)(out) + ADP + phosphate + H(+)</text>
        <dbReference type="Rhea" id="RHEA:20621"/>
        <dbReference type="ChEBI" id="CHEBI:15377"/>
        <dbReference type="ChEBI" id="CHEBI:15378"/>
        <dbReference type="ChEBI" id="CHEBI:29105"/>
        <dbReference type="ChEBI" id="CHEBI:30616"/>
        <dbReference type="ChEBI" id="CHEBI:43474"/>
        <dbReference type="ChEBI" id="CHEBI:456216"/>
        <dbReference type="EC" id="7.2.2.12"/>
    </reaction>
</comment>
<dbReference type="GO" id="GO:0046872">
    <property type="term" value="F:metal ion binding"/>
    <property type="evidence" value="ECO:0007669"/>
    <property type="project" value="UniProtKB-KW"/>
</dbReference>
<evidence type="ECO:0000256" key="7">
    <source>
        <dbReference type="ARBA" id="ARBA00022840"/>
    </source>
</evidence>
<evidence type="ECO:0000259" key="14">
    <source>
        <dbReference type="Pfam" id="PF00122"/>
    </source>
</evidence>
<dbReference type="InterPro" id="IPR027256">
    <property type="entry name" value="P-typ_ATPase_IB"/>
</dbReference>
<dbReference type="GO" id="GO:0005524">
    <property type="term" value="F:ATP binding"/>
    <property type="evidence" value="ECO:0007669"/>
    <property type="project" value="UniProtKB-UniRule"/>
</dbReference>
<keyword evidence="10 13" id="KW-0472">Membrane</keyword>
<protein>
    <recommendedName>
        <fullName evidence="11">P-type Zn(2+) transporter</fullName>
        <ecNumber evidence="11">7.2.2.12</ecNumber>
    </recommendedName>
</protein>
<feature type="transmembrane region" description="Helical" evidence="13">
    <location>
        <begin position="180"/>
        <end position="197"/>
    </location>
</feature>
<dbReference type="RefSeq" id="WP_137424876.1">
    <property type="nucleotide sequence ID" value="NZ_CP040098.1"/>
</dbReference>
<keyword evidence="6 13" id="KW-0547">Nucleotide-binding</keyword>
<evidence type="ECO:0000313" key="15">
    <source>
        <dbReference type="EMBL" id="QCQ22592.1"/>
    </source>
</evidence>
<evidence type="ECO:0000256" key="2">
    <source>
        <dbReference type="ARBA" id="ARBA00006024"/>
    </source>
</evidence>
<dbReference type="Gene3D" id="3.40.1110.10">
    <property type="entry name" value="Calcium-transporting ATPase, cytoplasmic domain N"/>
    <property type="match status" value="1"/>
</dbReference>
<keyword evidence="7 13" id="KW-0067">ATP-binding</keyword>
<evidence type="ECO:0000313" key="16">
    <source>
        <dbReference type="Proteomes" id="UP000298602"/>
    </source>
</evidence>
<dbReference type="Proteomes" id="UP000298602">
    <property type="component" value="Chromosome"/>
</dbReference>
<keyword evidence="4 13" id="KW-0812">Transmembrane</keyword>
<feature type="transmembrane region" description="Helical" evidence="13">
    <location>
        <begin position="376"/>
        <end position="401"/>
    </location>
</feature>
<comment type="similarity">
    <text evidence="2 13">Belongs to the cation transport ATPase (P-type) (TC 3.A.3) family. Type IB subfamily.</text>
</comment>
<dbReference type="InterPro" id="IPR018303">
    <property type="entry name" value="ATPase_P-typ_P_site"/>
</dbReference>
<proteinExistence type="inferred from homology"/>
<dbReference type="GO" id="GO:0060003">
    <property type="term" value="P:copper ion export"/>
    <property type="evidence" value="ECO:0007669"/>
    <property type="project" value="UniProtKB-ARBA"/>
</dbReference>
<accession>A0A4P8L7H6</accession>
<evidence type="ECO:0000256" key="4">
    <source>
        <dbReference type="ARBA" id="ARBA00022692"/>
    </source>
</evidence>
<organism evidence="15 16">
    <name type="scientific">Desulfoglaeba alkanexedens ALDC</name>
    <dbReference type="NCBI Taxonomy" id="980445"/>
    <lineage>
        <taxon>Bacteria</taxon>
        <taxon>Pseudomonadati</taxon>
        <taxon>Thermodesulfobacteriota</taxon>
        <taxon>Syntrophobacteria</taxon>
        <taxon>Syntrophobacterales</taxon>
        <taxon>Syntrophobacteraceae</taxon>
        <taxon>Desulfoglaeba</taxon>
    </lineage>
</organism>
<gene>
    <name evidence="15" type="ORF">FDQ92_10700</name>
</gene>
<comment type="subcellular location">
    <subcellularLocation>
        <location evidence="1">Cell membrane</location>
        <topology evidence="1">Multi-pass membrane protein</topology>
    </subcellularLocation>
</comment>
<feature type="transmembrane region" description="Helical" evidence="13">
    <location>
        <begin position="688"/>
        <end position="707"/>
    </location>
</feature>
<dbReference type="Gene3D" id="2.70.150.10">
    <property type="entry name" value="Calcium-transporting ATPase, cytoplasmic transduction domain A"/>
    <property type="match status" value="1"/>
</dbReference>
<dbReference type="KEGG" id="dax:FDQ92_10700"/>
<evidence type="ECO:0000256" key="13">
    <source>
        <dbReference type="RuleBase" id="RU362081"/>
    </source>
</evidence>
<reference evidence="15 16" key="2">
    <citation type="submission" date="2019-05" db="EMBL/GenBank/DDBJ databases">
        <authorList>
            <person name="Suflita J.M."/>
            <person name="Marks C.R."/>
        </authorList>
    </citation>
    <scope>NUCLEOTIDE SEQUENCE [LARGE SCALE GENOMIC DNA]</scope>
    <source>
        <strain evidence="15 16">ALDC</strain>
    </source>
</reference>
<dbReference type="SFLD" id="SFLDF00027">
    <property type="entry name" value="p-type_atpase"/>
    <property type="match status" value="1"/>
</dbReference>
<evidence type="ECO:0000256" key="11">
    <source>
        <dbReference type="ARBA" id="ARBA00039097"/>
    </source>
</evidence>
<dbReference type="GO" id="GO:0016463">
    <property type="term" value="F:P-type zinc transporter activity"/>
    <property type="evidence" value="ECO:0007669"/>
    <property type="project" value="UniProtKB-EC"/>
</dbReference>
<sequence>MTAMNTGSEKFRVKSRIPGRLRLRVPAIRFSKERADALQAWLSSHPSVVSAEARPRSASVILFFDPHHMEASVILDIVSSALSGVLHGPLDRVSLSGHTACGLDCKVCHPIPRTLKRQSLKGRLVEVVAITAFVGYTLIRRLLFKSPLAQGPFSIVAGVALIAAIPLFRHALEDLRQGKAMSLFPFLAGTCVLAIAMGEAMTALEVIWILRVGMLLEDYVAEQSRRAISEILQVATKDTYILVDGVEVQVPVDQVQKGDLLIVHTGEKIPVDGIVERGEALVDEAHITGRAEPELRSTGDRVFAGTIVQKGVIVVSAEKVGDDTYLCRILHMVEDAIENRAPAEKQADVLAGRLFRLGAFATVTTLLLTADPLRAFTVMLVMACPCATVLAASTAVSAALANAARNRILIKGGLHLETVGKADCFCFDKTGTITAEVPEVIEVIPRAPGQTEVQVLATAAIAEIHNEHPMAKAVLYAAKRRDIEPAPHAECEFVLGRGVTARTNGDVILVGNDRFMKEHQIPLTCFNARSDERIGQGNTVLYVAKNGKLQGMIVVANGVKPNAKAVLDWLRKDGVSSLYLVTGDTQPVAEAIAQSMSFDDYRANLLPEDKASYVERLEQGGKRVVMIGDGVNDALALSKATVGVAMGAGGAEVAIEAADIALVDSELEHLVTLRQLSHKTLRTIEQNYYLATSTNVLGVVLGAAGWLTPVMAGMLHIVHTLGILLNSSRLLNWKAPGLPQNREKENG</sequence>
<dbReference type="InterPro" id="IPR023214">
    <property type="entry name" value="HAD_sf"/>
</dbReference>
<dbReference type="OrthoDB" id="9763278at2"/>
<dbReference type="PANTHER" id="PTHR48085:SF5">
    <property type="entry name" value="CADMIUM_ZINC-TRANSPORTING ATPASE HMA4-RELATED"/>
    <property type="match status" value="1"/>
</dbReference>
<dbReference type="PRINTS" id="PR00941">
    <property type="entry name" value="CDATPASE"/>
</dbReference>
<evidence type="ECO:0000256" key="8">
    <source>
        <dbReference type="ARBA" id="ARBA00022967"/>
    </source>
</evidence>
<keyword evidence="16" id="KW-1185">Reference proteome</keyword>
<dbReference type="AlphaFoldDB" id="A0A4P8L7H6"/>
<feature type="transmembrane region" description="Helical" evidence="13">
    <location>
        <begin position="124"/>
        <end position="143"/>
    </location>
</feature>
<dbReference type="PROSITE" id="PS01229">
    <property type="entry name" value="COF_2"/>
    <property type="match status" value="1"/>
</dbReference>
<dbReference type="PANTHER" id="PTHR48085">
    <property type="entry name" value="CADMIUM/ZINC-TRANSPORTING ATPASE HMA2-RELATED"/>
    <property type="match status" value="1"/>
</dbReference>
<feature type="transmembrane region" description="Helical" evidence="13">
    <location>
        <begin position="149"/>
        <end position="168"/>
    </location>
</feature>
<evidence type="ECO:0000256" key="5">
    <source>
        <dbReference type="ARBA" id="ARBA00022723"/>
    </source>
</evidence>
<dbReference type="InterPro" id="IPR051014">
    <property type="entry name" value="Cation_Transport_ATPase_IB"/>
</dbReference>
<dbReference type="SUPFAM" id="SSF81653">
    <property type="entry name" value="Calcium ATPase, transduction domain A"/>
    <property type="match status" value="1"/>
</dbReference>
<dbReference type="EC" id="7.2.2.12" evidence="11"/>
<dbReference type="SFLD" id="SFLDS00003">
    <property type="entry name" value="Haloacid_Dehalogenase"/>
    <property type="match status" value="1"/>
</dbReference>
<feature type="domain" description="P-type ATPase A" evidence="14">
    <location>
        <begin position="238"/>
        <end position="334"/>
    </location>
</feature>
<dbReference type="InterPro" id="IPR001757">
    <property type="entry name" value="P_typ_ATPase"/>
</dbReference>
<dbReference type="Pfam" id="PF00702">
    <property type="entry name" value="Hydrolase"/>
    <property type="match status" value="1"/>
</dbReference>
<dbReference type="Pfam" id="PF19991">
    <property type="entry name" value="HMA_2"/>
    <property type="match status" value="1"/>
</dbReference>
<dbReference type="Pfam" id="PF00122">
    <property type="entry name" value="E1-E2_ATPase"/>
    <property type="match status" value="1"/>
</dbReference>
<name>A0A4P8L7H6_9BACT</name>
<dbReference type="GO" id="GO:0016887">
    <property type="term" value="F:ATP hydrolysis activity"/>
    <property type="evidence" value="ECO:0007669"/>
    <property type="project" value="InterPro"/>
</dbReference>
<dbReference type="InterPro" id="IPR023299">
    <property type="entry name" value="ATPase_P-typ_cyto_dom_N"/>
</dbReference>
<dbReference type="InterPro" id="IPR044492">
    <property type="entry name" value="P_typ_ATPase_HD_dom"/>
</dbReference>
<dbReference type="FunFam" id="2.70.150.10:FF:000020">
    <property type="entry name" value="Copper-exporting P-type ATPase A"/>
    <property type="match status" value="1"/>
</dbReference>
<evidence type="ECO:0000256" key="10">
    <source>
        <dbReference type="ARBA" id="ARBA00023136"/>
    </source>
</evidence>
<dbReference type="SUPFAM" id="SSF56784">
    <property type="entry name" value="HAD-like"/>
    <property type="match status" value="1"/>
</dbReference>